<feature type="transmembrane region" description="Helical" evidence="1">
    <location>
        <begin position="120"/>
        <end position="147"/>
    </location>
</feature>
<name>A0A1I1KUE9_9SPHI</name>
<organism evidence="3 4">
    <name type="scientific">Parapedobacter composti</name>
    <dbReference type="NCBI Taxonomy" id="623281"/>
    <lineage>
        <taxon>Bacteria</taxon>
        <taxon>Pseudomonadati</taxon>
        <taxon>Bacteroidota</taxon>
        <taxon>Sphingobacteriia</taxon>
        <taxon>Sphingobacteriales</taxon>
        <taxon>Sphingobacteriaceae</taxon>
        <taxon>Parapedobacter</taxon>
    </lineage>
</organism>
<dbReference type="RefSeq" id="WP_090974562.1">
    <property type="nucleotide sequence ID" value="NZ_FOLL01000017.1"/>
</dbReference>
<feature type="transmembrane region" description="Helical" evidence="1">
    <location>
        <begin position="67"/>
        <end position="89"/>
    </location>
</feature>
<dbReference type="Proteomes" id="UP000199577">
    <property type="component" value="Unassembled WGS sequence"/>
</dbReference>
<dbReference type="PANTHER" id="PTHR40547:SF1">
    <property type="entry name" value="SLL0298 PROTEIN"/>
    <property type="match status" value="1"/>
</dbReference>
<protein>
    <recommendedName>
        <fullName evidence="2">DUF2062 domain-containing protein</fullName>
    </recommendedName>
</protein>
<keyword evidence="4" id="KW-1185">Reference proteome</keyword>
<evidence type="ECO:0000313" key="4">
    <source>
        <dbReference type="Proteomes" id="UP000199577"/>
    </source>
</evidence>
<dbReference type="OrthoDB" id="9810303at2"/>
<dbReference type="Pfam" id="PF09835">
    <property type="entry name" value="DUF2062"/>
    <property type="match status" value="1"/>
</dbReference>
<accession>A0A1I1KUE9</accession>
<proteinExistence type="predicted"/>
<feature type="transmembrane region" description="Helical" evidence="1">
    <location>
        <begin position="29"/>
        <end position="55"/>
    </location>
</feature>
<dbReference type="InterPro" id="IPR018639">
    <property type="entry name" value="DUF2062"/>
</dbReference>
<sequence>MATKSSSAFKRRVRLLRRKLFSLSGSPTYIARGFALGSFIGMMPLPGFQVFIAYFMASWMKVNKTAACMAVFNTNAVTGLPIFYFNYWLGKRLLNLQLDFDFPQTISWDFALIIWNAGKLVFVSLVAGGIVTGIPAALLGYYGYLWWAKWRKPALVRSRNFMELPPEDRRD</sequence>
<evidence type="ECO:0000256" key="1">
    <source>
        <dbReference type="SAM" id="Phobius"/>
    </source>
</evidence>
<reference evidence="3 4" key="1">
    <citation type="submission" date="2016-10" db="EMBL/GenBank/DDBJ databases">
        <authorList>
            <person name="de Groot N.N."/>
        </authorList>
    </citation>
    <scope>NUCLEOTIDE SEQUENCE [LARGE SCALE GENOMIC DNA]</scope>
    <source>
        <strain evidence="3 4">DSM 22900</strain>
    </source>
</reference>
<feature type="domain" description="DUF2062" evidence="2">
    <location>
        <begin position="11"/>
        <end position="151"/>
    </location>
</feature>
<dbReference type="STRING" id="623281.SAMN05421747_11713"/>
<evidence type="ECO:0000313" key="3">
    <source>
        <dbReference type="EMBL" id="SFC63892.1"/>
    </source>
</evidence>
<keyword evidence="1" id="KW-1133">Transmembrane helix</keyword>
<dbReference type="AlphaFoldDB" id="A0A1I1KUE9"/>
<keyword evidence="1" id="KW-0472">Membrane</keyword>
<dbReference type="EMBL" id="FOLL01000017">
    <property type="protein sequence ID" value="SFC63892.1"/>
    <property type="molecule type" value="Genomic_DNA"/>
</dbReference>
<evidence type="ECO:0000259" key="2">
    <source>
        <dbReference type="Pfam" id="PF09835"/>
    </source>
</evidence>
<keyword evidence="1" id="KW-0812">Transmembrane</keyword>
<dbReference type="PANTHER" id="PTHR40547">
    <property type="entry name" value="SLL0298 PROTEIN"/>
    <property type="match status" value="1"/>
</dbReference>
<gene>
    <name evidence="3" type="ORF">SAMN05421747_11713</name>
</gene>